<organism evidence="9 10">
    <name type="scientific">Alkalihalobacillus trypoxylicola</name>
    <dbReference type="NCBI Taxonomy" id="519424"/>
    <lineage>
        <taxon>Bacteria</taxon>
        <taxon>Bacillati</taxon>
        <taxon>Bacillota</taxon>
        <taxon>Bacilli</taxon>
        <taxon>Bacillales</taxon>
        <taxon>Bacillaceae</taxon>
        <taxon>Alkalihalobacillus</taxon>
    </lineage>
</organism>
<feature type="transmembrane region" description="Helical" evidence="8">
    <location>
        <begin position="64"/>
        <end position="83"/>
    </location>
</feature>
<dbReference type="InterPro" id="IPR004776">
    <property type="entry name" value="Mem_transp_PIN-like"/>
</dbReference>
<feature type="transmembrane region" description="Helical" evidence="8">
    <location>
        <begin position="35"/>
        <end position="52"/>
    </location>
</feature>
<sequence>MISYIFLEVILPILILMLLGLVIQKKYQFQLKQISKWLVYGFMPAAVFLNIYEVQIDISLLSQLFLYLILFTFVMIGITYILGRLFHIKPKESAALKNSISLMNSGNYGLPVSQIIFSSNPIGVSVQIFVLIFQNILTYTYGIYNLLSASKTFIEIIRAFLKLPLIYALLLGLFFQTLNLTMPTFLLVPIEYLANSFVAVALLLLGAQLASIKLQYFHRVITLALVGRLLVGPVVALIIIYFLQIDGVLAQSLLIASSFPTSRNTATLALEYDVEPDLQAQIVLYSTLLSCLTVTVVIYLAMQLF</sequence>
<comment type="similarity">
    <text evidence="2">Belongs to the auxin efflux carrier (TC 2.A.69) family.</text>
</comment>
<dbReference type="Gene3D" id="1.20.1530.20">
    <property type="match status" value="2"/>
</dbReference>
<dbReference type="InterPro" id="IPR038770">
    <property type="entry name" value="Na+/solute_symporter_sf"/>
</dbReference>
<feature type="transmembrane region" description="Helical" evidence="8">
    <location>
        <begin position="6"/>
        <end position="23"/>
    </location>
</feature>
<dbReference type="Proteomes" id="UP000075806">
    <property type="component" value="Unassembled WGS sequence"/>
</dbReference>
<dbReference type="PANTHER" id="PTHR36838:SF1">
    <property type="entry name" value="SLR1864 PROTEIN"/>
    <property type="match status" value="1"/>
</dbReference>
<feature type="transmembrane region" description="Helical" evidence="8">
    <location>
        <begin position="122"/>
        <end position="144"/>
    </location>
</feature>
<evidence type="ECO:0000256" key="3">
    <source>
        <dbReference type="ARBA" id="ARBA00022448"/>
    </source>
</evidence>
<gene>
    <name evidence="9" type="ORF">AZF04_17940</name>
</gene>
<keyword evidence="7 8" id="KW-0472">Membrane</keyword>
<feature type="transmembrane region" description="Helical" evidence="8">
    <location>
        <begin position="282"/>
        <end position="302"/>
    </location>
</feature>
<dbReference type="RefSeq" id="WP_061948085.1">
    <property type="nucleotide sequence ID" value="NZ_LTAO01000010.1"/>
</dbReference>
<evidence type="ECO:0000313" key="9">
    <source>
        <dbReference type="EMBL" id="KYG33039.1"/>
    </source>
</evidence>
<feature type="transmembrane region" description="Helical" evidence="8">
    <location>
        <begin position="192"/>
        <end position="210"/>
    </location>
</feature>
<dbReference type="OrthoDB" id="527159at2"/>
<comment type="caution">
    <text evidence="9">The sequence shown here is derived from an EMBL/GenBank/DDBJ whole genome shotgun (WGS) entry which is preliminary data.</text>
</comment>
<keyword evidence="4" id="KW-1003">Cell membrane</keyword>
<evidence type="ECO:0000256" key="5">
    <source>
        <dbReference type="ARBA" id="ARBA00022692"/>
    </source>
</evidence>
<evidence type="ECO:0000256" key="4">
    <source>
        <dbReference type="ARBA" id="ARBA00022475"/>
    </source>
</evidence>
<keyword evidence="3" id="KW-0813">Transport</keyword>
<feature type="transmembrane region" description="Helical" evidence="8">
    <location>
        <begin position="222"/>
        <end position="243"/>
    </location>
</feature>
<keyword evidence="10" id="KW-1185">Reference proteome</keyword>
<evidence type="ECO:0000256" key="2">
    <source>
        <dbReference type="ARBA" id="ARBA00010145"/>
    </source>
</evidence>
<dbReference type="GO" id="GO:0005886">
    <property type="term" value="C:plasma membrane"/>
    <property type="evidence" value="ECO:0007669"/>
    <property type="project" value="UniProtKB-SubCell"/>
</dbReference>
<dbReference type="Pfam" id="PF03547">
    <property type="entry name" value="Mem_trans"/>
    <property type="match status" value="2"/>
</dbReference>
<name>A0A162EJ85_9BACI</name>
<keyword evidence="6 8" id="KW-1133">Transmembrane helix</keyword>
<evidence type="ECO:0000256" key="6">
    <source>
        <dbReference type="ARBA" id="ARBA00022989"/>
    </source>
</evidence>
<reference evidence="9" key="1">
    <citation type="submission" date="2016-02" db="EMBL/GenBank/DDBJ databases">
        <title>Genome sequence of Bacillus trypoxylicola KCTC 13244(T).</title>
        <authorList>
            <person name="Jeong H."/>
            <person name="Park S.-H."/>
            <person name="Choi S.-K."/>
        </authorList>
    </citation>
    <scope>NUCLEOTIDE SEQUENCE [LARGE SCALE GENOMIC DNA]</scope>
    <source>
        <strain evidence="9">KCTC 13244</strain>
    </source>
</reference>
<evidence type="ECO:0000256" key="8">
    <source>
        <dbReference type="SAM" id="Phobius"/>
    </source>
</evidence>
<dbReference type="AlphaFoldDB" id="A0A162EJ85"/>
<accession>A0A162EJ85</accession>
<proteinExistence type="inferred from homology"/>
<evidence type="ECO:0000256" key="7">
    <source>
        <dbReference type="ARBA" id="ARBA00023136"/>
    </source>
</evidence>
<evidence type="ECO:0000256" key="1">
    <source>
        <dbReference type="ARBA" id="ARBA00004651"/>
    </source>
</evidence>
<dbReference type="EMBL" id="LTAO01000010">
    <property type="protein sequence ID" value="KYG33039.1"/>
    <property type="molecule type" value="Genomic_DNA"/>
</dbReference>
<dbReference type="STRING" id="519424.AZF04_17940"/>
<protein>
    <submittedName>
        <fullName evidence="9">Transporter</fullName>
    </submittedName>
</protein>
<evidence type="ECO:0000313" key="10">
    <source>
        <dbReference type="Proteomes" id="UP000075806"/>
    </source>
</evidence>
<keyword evidence="5 8" id="KW-0812">Transmembrane</keyword>
<feature type="transmembrane region" description="Helical" evidence="8">
    <location>
        <begin position="95"/>
        <end position="116"/>
    </location>
</feature>
<comment type="subcellular location">
    <subcellularLocation>
        <location evidence="1">Cell membrane</location>
        <topology evidence="1">Multi-pass membrane protein</topology>
    </subcellularLocation>
</comment>
<dbReference type="GO" id="GO:0055085">
    <property type="term" value="P:transmembrane transport"/>
    <property type="evidence" value="ECO:0007669"/>
    <property type="project" value="InterPro"/>
</dbReference>
<dbReference type="PANTHER" id="PTHR36838">
    <property type="entry name" value="AUXIN EFFLUX CARRIER FAMILY PROTEIN"/>
    <property type="match status" value="1"/>
</dbReference>